<keyword evidence="8" id="KW-0675">Receptor</keyword>
<evidence type="ECO:0000313" key="13">
    <source>
        <dbReference type="Proteomes" id="UP001153292"/>
    </source>
</evidence>
<evidence type="ECO:0000256" key="2">
    <source>
        <dbReference type="ARBA" id="ARBA00022475"/>
    </source>
</evidence>
<feature type="transmembrane region" description="Helical" evidence="11">
    <location>
        <begin position="131"/>
        <end position="150"/>
    </location>
</feature>
<feature type="transmembrane region" description="Helical" evidence="11">
    <location>
        <begin position="202"/>
        <end position="221"/>
    </location>
</feature>
<evidence type="ECO:0000256" key="9">
    <source>
        <dbReference type="ARBA" id="ARBA00023224"/>
    </source>
</evidence>
<dbReference type="Proteomes" id="UP001153292">
    <property type="component" value="Chromosome 7"/>
</dbReference>
<dbReference type="PANTHER" id="PTHR21137">
    <property type="entry name" value="ODORANT RECEPTOR"/>
    <property type="match status" value="1"/>
</dbReference>
<evidence type="ECO:0000256" key="11">
    <source>
        <dbReference type="SAM" id="Phobius"/>
    </source>
</evidence>
<evidence type="ECO:0000256" key="3">
    <source>
        <dbReference type="ARBA" id="ARBA00022606"/>
    </source>
</evidence>
<feature type="transmembrane region" description="Helical" evidence="11">
    <location>
        <begin position="60"/>
        <end position="78"/>
    </location>
</feature>
<sequence>MLFKLFILRRHQKTWCFIFEEASKIEEIELSIERDKENGNFIFSEHIQAYRLRFQKFKKVITIIFITCSIVYLLAPFIEYCVRKLTQSESIGLPHIVQIWTPLDNDSWVGYIITLLFECIIMWYNVSTHLVFDLTSIGVMVFIIGQFSLICHYSEEIGCKEEIFQSKRGDDLAHNQIIMCHQIYVRIKYVTDKLKKLLTNLLGVYFLISTILLGCVVVRVNSSKSERTPFLLLVTGLLISMNAVDNETVIEQYCEKFTTLSLGTKELASVGWCLSVTPTIGPSDWLSEVADEPESVVCISEILIPPYDEYVETIPVDDMSVVAQTLSHENRNNKELDTDVLEILGEDPSHTQNVGNNIRPELIDSLLFGEELAGILKTAKLINKSGTELKADPPTKNLPKRSKIPLQNHLNRKAPGSAYRLPGPSQRSYEPAGRRLLPPPPLARSSRQWPRQQQHHLPPPPPPPPPAAGRAAVSKQTQMTSAIACLGEIISNELNFKNKDKERLVKIESRPTYKKPTQEVENTPPEPFKPESSGFGVQAARPISEELRACRPPPTSPAAARALFKAVAASAAASSAAATAAATTSGGPPQLSTLADCFTFGNNGHLSLMILRSFLG</sequence>
<keyword evidence="5" id="KW-0552">Olfaction</keyword>
<dbReference type="InterPro" id="IPR004117">
    <property type="entry name" value="7tm6_olfct_rcpt"/>
</dbReference>
<evidence type="ECO:0000256" key="7">
    <source>
        <dbReference type="ARBA" id="ARBA00023136"/>
    </source>
</evidence>
<proteinExistence type="predicted"/>
<keyword evidence="13" id="KW-1185">Reference proteome</keyword>
<keyword evidence="6 11" id="KW-1133">Transmembrane helix</keyword>
<dbReference type="EMBL" id="OU963900">
    <property type="protein sequence ID" value="CAH0406980.1"/>
    <property type="molecule type" value="Genomic_DNA"/>
</dbReference>
<protein>
    <recommendedName>
        <fullName evidence="14">Odorant receptor</fullName>
    </recommendedName>
</protein>
<dbReference type="PANTHER" id="PTHR21137:SF35">
    <property type="entry name" value="ODORANT RECEPTOR 19A-RELATED"/>
    <property type="match status" value="1"/>
</dbReference>
<keyword evidence="7 11" id="KW-0472">Membrane</keyword>
<feature type="region of interest" description="Disordered" evidence="10">
    <location>
        <begin position="513"/>
        <end position="535"/>
    </location>
</feature>
<evidence type="ECO:0000313" key="12">
    <source>
        <dbReference type="EMBL" id="CAH0406980.1"/>
    </source>
</evidence>
<dbReference type="Pfam" id="PF02949">
    <property type="entry name" value="7tm_6"/>
    <property type="match status" value="1"/>
</dbReference>
<keyword evidence="3" id="KW-0716">Sensory transduction</keyword>
<accession>A0ABN8BHI8</accession>
<evidence type="ECO:0000256" key="6">
    <source>
        <dbReference type="ARBA" id="ARBA00022989"/>
    </source>
</evidence>
<feature type="region of interest" description="Disordered" evidence="10">
    <location>
        <begin position="387"/>
        <end position="476"/>
    </location>
</feature>
<keyword evidence="9" id="KW-0807">Transducer</keyword>
<reference evidence="12" key="1">
    <citation type="submission" date="2021-12" db="EMBL/GenBank/DDBJ databases">
        <authorList>
            <person name="King R."/>
        </authorList>
    </citation>
    <scope>NUCLEOTIDE SEQUENCE</scope>
</reference>
<evidence type="ECO:0000256" key="1">
    <source>
        <dbReference type="ARBA" id="ARBA00004651"/>
    </source>
</evidence>
<keyword evidence="2" id="KW-1003">Cell membrane</keyword>
<evidence type="ECO:0000256" key="8">
    <source>
        <dbReference type="ARBA" id="ARBA00023170"/>
    </source>
</evidence>
<organism evidence="12 13">
    <name type="scientific">Chilo suppressalis</name>
    <name type="common">Asiatic rice borer moth</name>
    <dbReference type="NCBI Taxonomy" id="168631"/>
    <lineage>
        <taxon>Eukaryota</taxon>
        <taxon>Metazoa</taxon>
        <taxon>Ecdysozoa</taxon>
        <taxon>Arthropoda</taxon>
        <taxon>Hexapoda</taxon>
        <taxon>Insecta</taxon>
        <taxon>Pterygota</taxon>
        <taxon>Neoptera</taxon>
        <taxon>Endopterygota</taxon>
        <taxon>Lepidoptera</taxon>
        <taxon>Glossata</taxon>
        <taxon>Ditrysia</taxon>
        <taxon>Pyraloidea</taxon>
        <taxon>Crambidae</taxon>
        <taxon>Crambinae</taxon>
        <taxon>Chilo</taxon>
    </lineage>
</organism>
<evidence type="ECO:0000256" key="5">
    <source>
        <dbReference type="ARBA" id="ARBA00022725"/>
    </source>
</evidence>
<comment type="subcellular location">
    <subcellularLocation>
        <location evidence="1">Cell membrane</location>
        <topology evidence="1">Multi-pass membrane protein</topology>
    </subcellularLocation>
</comment>
<evidence type="ECO:0000256" key="10">
    <source>
        <dbReference type="SAM" id="MobiDB-lite"/>
    </source>
</evidence>
<gene>
    <name evidence="12" type="ORF">CHILSU_LOCUS10372</name>
</gene>
<name>A0ABN8BHI8_CHISP</name>
<feature type="transmembrane region" description="Helical" evidence="11">
    <location>
        <begin position="108"/>
        <end position="124"/>
    </location>
</feature>
<evidence type="ECO:0008006" key="14">
    <source>
        <dbReference type="Google" id="ProtNLM"/>
    </source>
</evidence>
<evidence type="ECO:0000256" key="4">
    <source>
        <dbReference type="ARBA" id="ARBA00022692"/>
    </source>
</evidence>
<feature type="compositionally biased region" description="Pro residues" evidence="10">
    <location>
        <begin position="457"/>
        <end position="467"/>
    </location>
</feature>
<keyword evidence="4 11" id="KW-0812">Transmembrane</keyword>